<evidence type="ECO:0000313" key="1">
    <source>
        <dbReference type="EMBL" id="GFO66114.1"/>
    </source>
</evidence>
<evidence type="ECO:0000313" key="2">
    <source>
        <dbReference type="EMBL" id="UPU37169.1"/>
    </source>
</evidence>
<name>A0A6V8N2C1_9BACT</name>
<evidence type="ECO:0000313" key="4">
    <source>
        <dbReference type="Proteomes" id="UP000831485"/>
    </source>
</evidence>
<dbReference type="Proteomes" id="UP000568888">
    <property type="component" value="Unassembled WGS sequence"/>
</dbReference>
<dbReference type="Proteomes" id="UP000831485">
    <property type="component" value="Chromosome"/>
</dbReference>
<dbReference type="EMBL" id="BLXY01000017">
    <property type="protein sequence ID" value="GFO66114.1"/>
    <property type="molecule type" value="Genomic_DNA"/>
</dbReference>
<organism evidence="1 3">
    <name type="scientific">Geomonas paludis</name>
    <dbReference type="NCBI Taxonomy" id="2740185"/>
    <lineage>
        <taxon>Bacteria</taxon>
        <taxon>Pseudomonadati</taxon>
        <taxon>Thermodesulfobacteriota</taxon>
        <taxon>Desulfuromonadia</taxon>
        <taxon>Geobacterales</taxon>
        <taxon>Geobacteraceae</taxon>
        <taxon>Geomonas</taxon>
    </lineage>
</organism>
<accession>A0A6V8N2C1</accession>
<dbReference type="RefSeq" id="WP_183350795.1">
    <property type="nucleotide sequence ID" value="NZ_BLXY01000017.1"/>
</dbReference>
<keyword evidence="4" id="KW-1185">Reference proteome</keyword>
<dbReference type="AlphaFoldDB" id="A0A6V8N2C1"/>
<protein>
    <submittedName>
        <fullName evidence="1">Uncharacterized protein</fullName>
    </submittedName>
</protein>
<proteinExistence type="predicted"/>
<evidence type="ECO:0000313" key="3">
    <source>
        <dbReference type="Proteomes" id="UP000568888"/>
    </source>
</evidence>
<dbReference type="EMBL" id="CP096574">
    <property type="protein sequence ID" value="UPU37169.1"/>
    <property type="molecule type" value="Genomic_DNA"/>
</dbReference>
<reference evidence="2" key="3">
    <citation type="submission" date="2022-04" db="EMBL/GenBank/DDBJ databases">
        <authorList>
            <person name="Liu G."/>
        </authorList>
    </citation>
    <scope>NUCLEOTIDE SEQUENCE</scope>
    <source>
        <strain evidence="2">RG22</strain>
    </source>
</reference>
<gene>
    <name evidence="1" type="ORF">GMPD_40330</name>
    <name evidence="2" type="ORF">M1B72_05525</name>
</gene>
<reference evidence="1" key="2">
    <citation type="journal article" date="2021" name="Int. J. Syst. Evol. Microbiol.">
        <title>Geomonas silvestris sp. nov., Geomonas paludis sp. nov. and Geomonas limicola sp. nov., isolated from terrestrial environments, and emended description of the genus Geomonas.</title>
        <authorList>
            <person name="Itoh H."/>
            <person name="Xu Z."/>
            <person name="Masuda Y."/>
            <person name="Ushijima N."/>
            <person name="Hayakawa C."/>
            <person name="Shiratori Y."/>
            <person name="Senoo K."/>
        </authorList>
    </citation>
    <scope>NUCLEOTIDE SEQUENCE</scope>
    <source>
        <strain evidence="1">Red736</strain>
    </source>
</reference>
<reference evidence="3" key="1">
    <citation type="submission" date="2020-06" db="EMBL/GenBank/DDBJ databases">
        <title>Draft genomic sequecing of Geomonas sp. Red736.</title>
        <authorList>
            <person name="Itoh H."/>
            <person name="Xu Z.X."/>
            <person name="Ushijima N."/>
            <person name="Masuda Y."/>
            <person name="Shiratori Y."/>
            <person name="Senoo K."/>
        </authorList>
    </citation>
    <scope>NUCLEOTIDE SEQUENCE [LARGE SCALE GENOMIC DNA]</scope>
    <source>
        <strain evidence="3">Red736</strain>
    </source>
</reference>
<sequence>MAKAKRSVLGSIADRVIHIESSPKGFEAFGHDKLGRKVVLARRTALDAMVLDGAEVAQCLADFTRKPVTLRLQSENREEFFPTTA</sequence>